<dbReference type="Proteomes" id="UP000184330">
    <property type="component" value="Unassembled WGS sequence"/>
</dbReference>
<reference evidence="3 4" key="1">
    <citation type="submission" date="2016-03" db="EMBL/GenBank/DDBJ databases">
        <authorList>
            <person name="Ploux O."/>
        </authorList>
    </citation>
    <scope>NUCLEOTIDE SEQUENCE [LARGE SCALE GENOMIC DNA]</scope>
    <source>
        <strain evidence="3 4">UAMH 11012</strain>
    </source>
</reference>
<dbReference type="EMBL" id="FJOG01000035">
    <property type="protein sequence ID" value="CZR66235.1"/>
    <property type="molecule type" value="Genomic_DNA"/>
</dbReference>
<gene>
    <name evidence="3" type="ORF">PAC_16136</name>
</gene>
<feature type="region of interest" description="Disordered" evidence="2">
    <location>
        <begin position="145"/>
        <end position="198"/>
    </location>
</feature>
<accession>A0A1L7XMF7</accession>
<protein>
    <submittedName>
        <fullName evidence="3">Uncharacterized protein</fullName>
    </submittedName>
</protein>
<evidence type="ECO:0000256" key="2">
    <source>
        <dbReference type="SAM" id="MobiDB-lite"/>
    </source>
</evidence>
<dbReference type="AlphaFoldDB" id="A0A1L7XMF7"/>
<keyword evidence="4" id="KW-1185">Reference proteome</keyword>
<feature type="coiled-coil region" evidence="1">
    <location>
        <begin position="68"/>
        <end position="95"/>
    </location>
</feature>
<evidence type="ECO:0000256" key="1">
    <source>
        <dbReference type="SAM" id="Coils"/>
    </source>
</evidence>
<sequence>MAPQRSVLDPECYKTVDVYTCNHRAPKPRAVHISRCTGGIGFGCDNMGFNCTDVFVNSICDKCVPIEKAREARKLKEKEEEVRVQEQKKREDDALAEATAKLLIETIVRMREQREKEHKAIAKPEGKMSVKTAQQQRVEEALAKAQEKKLKEDGPKKTESLPPSTNRCPIWNTTPKSDDKDTYQNFKPPPNPSTSALAQKSTNAWDTSNMKLVSTMVHHLKEERKKEYDAVAGVKALKSTPEQLKSSDAESRLRACYDSTEKIYTRNQGVPKYEGQDVEEDWEDIDAGLATGVKSMGLDGEYWVWT</sequence>
<feature type="compositionally biased region" description="Basic and acidic residues" evidence="2">
    <location>
        <begin position="145"/>
        <end position="159"/>
    </location>
</feature>
<keyword evidence="1" id="KW-0175">Coiled coil</keyword>
<evidence type="ECO:0000313" key="4">
    <source>
        <dbReference type="Proteomes" id="UP000184330"/>
    </source>
</evidence>
<organism evidence="3 4">
    <name type="scientific">Phialocephala subalpina</name>
    <dbReference type="NCBI Taxonomy" id="576137"/>
    <lineage>
        <taxon>Eukaryota</taxon>
        <taxon>Fungi</taxon>
        <taxon>Dikarya</taxon>
        <taxon>Ascomycota</taxon>
        <taxon>Pezizomycotina</taxon>
        <taxon>Leotiomycetes</taxon>
        <taxon>Helotiales</taxon>
        <taxon>Mollisiaceae</taxon>
        <taxon>Phialocephala</taxon>
        <taxon>Phialocephala fortinii species complex</taxon>
    </lineage>
</organism>
<proteinExistence type="predicted"/>
<evidence type="ECO:0000313" key="3">
    <source>
        <dbReference type="EMBL" id="CZR66235.1"/>
    </source>
</evidence>
<feature type="compositionally biased region" description="Polar residues" evidence="2">
    <location>
        <begin position="161"/>
        <end position="175"/>
    </location>
</feature>
<name>A0A1L7XMF7_9HELO</name>